<sequence>MSIPEHLPLIETCVSALANTKSKNIQGSTLGPDWSTVHVNSVSVGNNVSITFRTKQDALNGKDGTISDYPEIYCLLSRDGEIHHLTSPEEMNGKIRILDIIPLNSAFEEKEFDVLVSAVRSGKPVFSFDTIYKSSGNTYTIQGETIRRRVDPKDYITD</sequence>
<reference evidence="2" key="1">
    <citation type="journal article" date="2019" name="Int. J. Syst. Evol. Microbiol.">
        <title>The Global Catalogue of Microorganisms (GCM) 10K type strain sequencing project: providing services to taxonomists for standard genome sequencing and annotation.</title>
        <authorList>
            <consortium name="The Broad Institute Genomics Platform"/>
            <consortium name="The Broad Institute Genome Sequencing Center for Infectious Disease"/>
            <person name="Wu L."/>
            <person name="Ma J."/>
        </authorList>
    </citation>
    <scope>NUCLEOTIDE SEQUENCE [LARGE SCALE GENOMIC DNA]</scope>
    <source>
        <strain evidence="2">KCTC 12848</strain>
    </source>
</reference>
<comment type="caution">
    <text evidence="1">The sequence shown here is derived from an EMBL/GenBank/DDBJ whole genome shotgun (WGS) entry which is preliminary data.</text>
</comment>
<dbReference type="RefSeq" id="WP_265721210.1">
    <property type="nucleotide sequence ID" value="NZ_JAPIVK010000009.1"/>
</dbReference>
<accession>A0ABW5EC48</accession>
<protein>
    <submittedName>
        <fullName evidence="1">Uncharacterized protein</fullName>
    </submittedName>
</protein>
<keyword evidence="2" id="KW-1185">Reference proteome</keyword>
<dbReference type="EMBL" id="JBHUJD010000014">
    <property type="protein sequence ID" value="MFD2311141.1"/>
    <property type="molecule type" value="Genomic_DNA"/>
</dbReference>
<name>A0ABW5EC48_9GAMM</name>
<evidence type="ECO:0000313" key="1">
    <source>
        <dbReference type="EMBL" id="MFD2311141.1"/>
    </source>
</evidence>
<organism evidence="1 2">
    <name type="scientific">Microbulbifer halophilus</name>
    <dbReference type="NCBI Taxonomy" id="453963"/>
    <lineage>
        <taxon>Bacteria</taxon>
        <taxon>Pseudomonadati</taxon>
        <taxon>Pseudomonadota</taxon>
        <taxon>Gammaproteobacteria</taxon>
        <taxon>Cellvibrionales</taxon>
        <taxon>Microbulbiferaceae</taxon>
        <taxon>Microbulbifer</taxon>
    </lineage>
</organism>
<gene>
    <name evidence="1" type="ORF">ACFSKX_12005</name>
</gene>
<evidence type="ECO:0000313" key="2">
    <source>
        <dbReference type="Proteomes" id="UP001597425"/>
    </source>
</evidence>
<dbReference type="Proteomes" id="UP001597425">
    <property type="component" value="Unassembled WGS sequence"/>
</dbReference>
<proteinExistence type="predicted"/>